<proteinExistence type="predicted"/>
<dbReference type="Proteomes" id="UP000268313">
    <property type="component" value="Unassembled WGS sequence"/>
</dbReference>
<gene>
    <name evidence="2" type="ORF">D7X32_10175</name>
</gene>
<dbReference type="EMBL" id="RAWE01000026">
    <property type="protein sequence ID" value="RKH04662.1"/>
    <property type="molecule type" value="Genomic_DNA"/>
</dbReference>
<dbReference type="InterPro" id="IPR055259">
    <property type="entry name" value="YkvP/CgeB_Glyco_trans-like"/>
</dbReference>
<comment type="caution">
    <text evidence="2">The sequence shown here is derived from an EMBL/GenBank/DDBJ whole genome shotgun (WGS) entry which is preliminary data.</text>
</comment>
<evidence type="ECO:0000313" key="2">
    <source>
        <dbReference type="EMBL" id="RKH04662.1"/>
    </source>
</evidence>
<name>A0A3A8KQI8_9BACT</name>
<keyword evidence="3" id="KW-1185">Reference proteome</keyword>
<accession>A0A3A8KQI8</accession>
<evidence type="ECO:0000313" key="3">
    <source>
        <dbReference type="Proteomes" id="UP000268313"/>
    </source>
</evidence>
<dbReference type="Pfam" id="PF13524">
    <property type="entry name" value="Glyco_trans_1_2"/>
    <property type="match status" value="1"/>
</dbReference>
<protein>
    <submittedName>
        <fullName evidence="2">Glycosyltransferase</fullName>
    </submittedName>
</protein>
<reference evidence="3" key="1">
    <citation type="submission" date="2018-09" db="EMBL/GenBank/DDBJ databases">
        <authorList>
            <person name="Livingstone P.G."/>
            <person name="Whitworth D.E."/>
        </authorList>
    </citation>
    <scope>NUCLEOTIDE SEQUENCE [LARGE SCALE GENOMIC DNA]</scope>
    <source>
        <strain evidence="3">CA043D</strain>
    </source>
</reference>
<sequence length="362" mass="39198">MDIVFLGPACRPAAGSQADTAPRQLAQALRRRGHAVLFLERTAPGTQREESSAVATYLDLADLHARFHSRVRRADLMLVDADVPQVADVSRWATNTAGGLTVFWDRDTPRTLARHALREDPGCMSPELFAGYRLYLCSSGGPVPRQLEREWGVARARVFLPGVDVGHFAPGSGRTRWDLGHLGPLSAERRGLLTQWLLGAARGWAEGRFVLAGMLSAVDDAWPANVARHAAPSPREQAGFLGAQRFTLALSQAEHTPGANLFEAAACGAALICDPWTGLEDLFALGEEVMVARTERDVLRYLLAMPEADRHQLGMRARARVLAEHTVAHRAVQLEQYANEAEQGPPVDGSGALAELSLMGPG</sequence>
<dbReference type="GO" id="GO:0016740">
    <property type="term" value="F:transferase activity"/>
    <property type="evidence" value="ECO:0007669"/>
    <property type="project" value="UniProtKB-KW"/>
</dbReference>
<feature type="domain" description="Spore protein YkvP/CgeB glycosyl transferase-like" evidence="1">
    <location>
        <begin position="195"/>
        <end position="335"/>
    </location>
</feature>
<organism evidence="2 3">
    <name type="scientific">Corallococcus carmarthensis</name>
    <dbReference type="NCBI Taxonomy" id="2316728"/>
    <lineage>
        <taxon>Bacteria</taxon>
        <taxon>Pseudomonadati</taxon>
        <taxon>Myxococcota</taxon>
        <taxon>Myxococcia</taxon>
        <taxon>Myxococcales</taxon>
        <taxon>Cystobacterineae</taxon>
        <taxon>Myxococcaceae</taxon>
        <taxon>Corallococcus</taxon>
    </lineage>
</organism>
<dbReference type="RefSeq" id="WP_120602325.1">
    <property type="nucleotide sequence ID" value="NZ_RAWE01000026.1"/>
</dbReference>
<dbReference type="AlphaFoldDB" id="A0A3A8KQI8"/>
<evidence type="ECO:0000259" key="1">
    <source>
        <dbReference type="Pfam" id="PF13524"/>
    </source>
</evidence>
<keyword evidence="2" id="KW-0808">Transferase</keyword>
<dbReference type="Gene3D" id="3.40.50.2000">
    <property type="entry name" value="Glycogen Phosphorylase B"/>
    <property type="match status" value="2"/>
</dbReference>
<dbReference type="SUPFAM" id="SSF53756">
    <property type="entry name" value="UDP-Glycosyltransferase/glycogen phosphorylase"/>
    <property type="match status" value="1"/>
</dbReference>
<dbReference type="OrthoDB" id="9813806at2"/>